<organism evidence="1 2">
    <name type="scientific">Paenibacillus vulneris</name>
    <dbReference type="NCBI Taxonomy" id="1133364"/>
    <lineage>
        <taxon>Bacteria</taxon>
        <taxon>Bacillati</taxon>
        <taxon>Bacillota</taxon>
        <taxon>Bacilli</taxon>
        <taxon>Bacillales</taxon>
        <taxon>Paenibacillaceae</taxon>
        <taxon>Paenibacillus</taxon>
    </lineage>
</organism>
<evidence type="ECO:0000313" key="1">
    <source>
        <dbReference type="EMBL" id="MFD1219584.1"/>
    </source>
</evidence>
<protein>
    <submittedName>
        <fullName evidence="1">Uncharacterized protein</fullName>
    </submittedName>
</protein>
<sequence length="108" mass="12857">MTRDEFLTRMFVSGIKEIGNIPKYKTPFKFYTSNMKVSTNETIYRHIQSEADSGHKVLKIEQKVVKERLMLLTFKDILLLVFTSKRKKLFRQLQQKGNYYKIHIPISL</sequence>
<dbReference type="EMBL" id="JBHTLU010000012">
    <property type="protein sequence ID" value="MFD1219584.1"/>
    <property type="molecule type" value="Genomic_DNA"/>
</dbReference>
<reference evidence="2" key="1">
    <citation type="journal article" date="2019" name="Int. J. Syst. Evol. Microbiol.">
        <title>The Global Catalogue of Microorganisms (GCM) 10K type strain sequencing project: providing services to taxonomists for standard genome sequencing and annotation.</title>
        <authorList>
            <consortium name="The Broad Institute Genomics Platform"/>
            <consortium name="The Broad Institute Genome Sequencing Center for Infectious Disease"/>
            <person name="Wu L."/>
            <person name="Ma J."/>
        </authorList>
    </citation>
    <scope>NUCLEOTIDE SEQUENCE [LARGE SCALE GENOMIC DNA]</scope>
    <source>
        <strain evidence="2">CCUG 53270</strain>
    </source>
</reference>
<comment type="caution">
    <text evidence="1">The sequence shown here is derived from an EMBL/GenBank/DDBJ whole genome shotgun (WGS) entry which is preliminary data.</text>
</comment>
<proteinExistence type="predicted"/>
<dbReference type="Proteomes" id="UP001597180">
    <property type="component" value="Unassembled WGS sequence"/>
</dbReference>
<keyword evidence="2" id="KW-1185">Reference proteome</keyword>
<evidence type="ECO:0000313" key="2">
    <source>
        <dbReference type="Proteomes" id="UP001597180"/>
    </source>
</evidence>
<accession>A0ABW3UGY9</accession>
<gene>
    <name evidence="1" type="ORF">ACFQ4B_05605</name>
</gene>
<name>A0ABW3UGY9_9BACL</name>
<dbReference type="RefSeq" id="WP_345594982.1">
    <property type="nucleotide sequence ID" value="NZ_BAABJG010000055.1"/>
</dbReference>